<feature type="compositionally biased region" description="Low complexity" evidence="17">
    <location>
        <begin position="2491"/>
        <end position="2508"/>
    </location>
</feature>
<feature type="region of interest" description="Disordered" evidence="17">
    <location>
        <begin position="1181"/>
        <end position="1225"/>
    </location>
</feature>
<name>A0A8J6GU77_MICOH</name>
<sequence length="2642" mass="301247">MNGQGIERNNLEWIQNKQLSEGQSSFSYVYLEVVSKHFSKSEKWPILSDNGSLFVHTDKPVYTPQQHVKVGVLSLGDALEPVTRETVLTFIIQDKQLSEGQSSFSYVYLEVVSKHFSKSEKLPILYDNGSLFVHTDKPVYTPQQHGADSYVGVWYITEALIKKLTKQDNLTLVKSLNLSLSKDGGKKFRYIENLEKCVKLEVLNLSYNLIAKIEKVDKLLRLRELNLSYNKISKIEGLENMCNLQKLNLAGNEIEHIPVWFAKKLKSLRVLNLKGNKISSLQDVSKLKPLQDLTSLILIENPIVTLPHYPQFTIFHLRSLESLEGQPVTTQDRQEAFDRFNLEEVERLEKDLEKKMVETEELKNKQAKFLQEIKNQDKLNKSLKEEAMLQKQSCEELESDLNTKNELLRQKTVELTRACQKQYALEQELAFYKIDAKFEPLNYYPSEYAEIDKSPDESPYIGKSRYKRNMFATETFIVSDAQAVQIQKMVPGGELRHKHTPLEVHASPDVQLEDTGKNISAAQIRLSELHHDIETAEQKILLATQEFQQLEEAIQQKKISEAEKDLLLKQLSGRIQLLNKLRQEALDLEMQMEKQRKETAEKQEDINNLQVAIESLDSKDPKHSHMKAQKRGKEQQLDIMNKQYTHLESRLDEILSRIAKETEEIKDLEQQLTDGQIAANEALKKDLEGVISGLQEYLGTIKDQAAQAQKECRKLRDEKETLLQRLTDVRQERDELEIVAMDAENMRKELAELESALHEQREVNASLQQAQGELSAYETELETQLRLKEAEAFQLKEDLEKLTRLAQDDNSLLKQQLKDFQNHLNHVVDGLIRPEEVAARVDELSRKLKLGGGEMRTYSPSDVLGKSLADLQKQLSEILARSQWEKEEAQVRERKLHEEMVLQQEKLANGQEEFRQACERALEARIKFDKRQHNARIQQLENEIHYLQENLKSMEEIQGLTDLQLQEADEEKERILTQLQELEKKKKHEDAKSQEQFIGLDKELKSLKKAVAASDKLAAAELTIAKDQLKSLHGTVMRINQERAEELQEAENFSRKARQAARDLTRAEAEIELLQHLLREREGQFHIETENAGVGSKGADSQLLEMEMLNEAMAKQRAEITRLRDVLHLTGTDNKGGIENVLEEIAELRHEVSAQNEYISNLTDPFKRQGYWYFIPPLPSSKVSSHSSQATKDSGLGLKYTASTPLRKPQPGQQEEKDNLGPLPTSGYWVYSPIRNRLRKSFSNREDADSGGDSQEESGLDDQEEPSFMPPPGYIMYTVLPDGSPVPQGMALYAPSPLLPSNSQPLHPGTVVYGPPPAGAPILCGAPPTNFAVPLVPVGMQHCNVPEHHNLQKGRDALRYLNNAFTFYDQENEVSRLEDILQHLKSKRRKEQWLKATKQHSEKEVEELLHNIDDLLQEKKELEHEVEELHRTIQKHQQRKDFIDGNVENLMTELEIEKSLKRHEDIVDEVACIEKTLLKRRSELREADRLLAEAERELSCTKEKTKNAVEKFADAERNLLQTESDAEALEKRAQETALNLMKAEQQLRLLQADAEDLEQHKIKQEEILKEINKVVAAKDADFQCLNEKKEKLTEELQSLQRDIEIAECNEDRHLQILRESETLLQAKRAELETLKSQVTSQQQELADLDTQLRYRREELLLLQDSLVQAKSDLQEALTLGETEVAEKCSHIREVKSLLEELSFQKGELNVHISEKKTQLALIKQEMEKEEENLQVVLQQLQKHKAELKNVANTLQLENSELQGLRLQHDQKVTELEKAQVDVLEEKLELESLQQTAQQQNREIEWQKQLLERDKREIERVRAETQALRSCVECLTKEKEDLQEQCETWEKKSSHAKRVLAASEESNRTEQSTLGKLELRVRELQQELEHLSQDKLALHSDVSMVQQQLQDKREAINSLQEELDNTQDHLNVAKQDLLHTTQRQNALLSEQGQLQKDISKWIARFENCQKETETKEQQLQELQNEIRESKLQLDQHEAMFQKLQKERESEEQKLEAGKVTLIQQQEQLEKELTEQKLKLEQLLTDVSAAEVRLRTLQEEERCKQELSEREQQLMEKSSELLALQKEADAMRADFSLLRNQFLTERKKAEKQVAGLKEALKIQQNQLEKNLLEQKQEKSCMQKEMATIELVAQDNHERAKRLMKELSQMQHEYLELKKQMANQKDLERRQMEISDAMRTLKSEVKDEIRTSLKNLNQFLPELPVDLAAILERNENLGELESLKENFPFTTNERLFEEKSNFSQVHIMAQLRHCMSKQAEVLIKGKRQTEGTLHSLRRQVDALGELVTSTSVDSTSSPSLSHLESSLVEDSQLGQSQILNTYYKPSKIRDTEALHAKQGPGPGAGAGRPLRKASVTWGVAGGWAAFRTGGGRQDEEAECGRGGRAAGIRRPRPGRKAGWPGVADAPAAGAVVAAAAPAAPSGSSSGWSKMAALPAQGFLSPSQWAGPQKKGGGCARSQRSPEEGGGARPGGHAPSSARPSGVGRSRSRPAPLALTPEGGGESGLRKRSRVPSPPGEVTAQAFSPHPFLTGSVGVDTNPDSVDAHPQKSRLKRASCNIQWMHIHRRADSNGPPATFSGRKSVEEQTQTGLLRHAVDAHLQKSRLKRASCNMSGRTSAEEQTQMDHL</sequence>
<dbReference type="Proteomes" id="UP000710432">
    <property type="component" value="Unassembled WGS sequence"/>
</dbReference>
<comment type="subcellular location">
    <subcellularLocation>
        <location evidence="1">Cytoplasm</location>
        <location evidence="1">Cytoskeleton</location>
        <location evidence="1">Microtubule organizing center</location>
        <location evidence="1">Centrosome</location>
    </subcellularLocation>
    <subcellularLocation>
        <location evidence="2">Midbody</location>
        <location evidence="2">Midbody ring</location>
    </subcellularLocation>
</comment>
<comment type="caution">
    <text evidence="18">The sequence shown here is derived from an EMBL/GenBank/DDBJ whole genome shotgun (WGS) entry which is preliminary data.</text>
</comment>
<dbReference type="InterPro" id="IPR050836">
    <property type="entry name" value="SDS22/Internalin_LRR"/>
</dbReference>
<comment type="subunit">
    <text evidence="12">Interacts with HOOK2. Interacts with EXOC6 and SNAPIN. Associates with the exocyst complex.</text>
</comment>
<keyword evidence="10" id="KW-0131">Cell cycle</keyword>
<keyword evidence="7" id="KW-0677">Repeat</keyword>
<dbReference type="InterPro" id="IPR003591">
    <property type="entry name" value="Leu-rich_rpt_typical-subtyp"/>
</dbReference>
<feature type="region of interest" description="Disordered" evidence="17">
    <location>
        <begin position="2456"/>
        <end position="2566"/>
    </location>
</feature>
<evidence type="ECO:0000256" key="8">
    <source>
        <dbReference type="ARBA" id="ARBA00023054"/>
    </source>
</evidence>
<proteinExistence type="predicted"/>
<dbReference type="GO" id="GO:0051301">
    <property type="term" value="P:cell division"/>
    <property type="evidence" value="ECO:0007669"/>
    <property type="project" value="UniProtKB-KW"/>
</dbReference>
<dbReference type="SMART" id="SM00369">
    <property type="entry name" value="LRR_TYP"/>
    <property type="match status" value="4"/>
</dbReference>
<dbReference type="FunFam" id="3.80.10.10:FF:000139">
    <property type="entry name" value="centriolin isoform X2"/>
    <property type="match status" value="1"/>
</dbReference>
<evidence type="ECO:0000256" key="1">
    <source>
        <dbReference type="ARBA" id="ARBA00004300"/>
    </source>
</evidence>
<feature type="region of interest" description="Disordered" evidence="17">
    <location>
        <begin position="2621"/>
        <end position="2642"/>
    </location>
</feature>
<feature type="region of interest" description="Disordered" evidence="17">
    <location>
        <begin position="1242"/>
        <end position="1272"/>
    </location>
</feature>
<evidence type="ECO:0000256" key="9">
    <source>
        <dbReference type="ARBA" id="ARBA00023212"/>
    </source>
</evidence>
<evidence type="ECO:0000256" key="6">
    <source>
        <dbReference type="ARBA" id="ARBA00022618"/>
    </source>
</evidence>
<evidence type="ECO:0000256" key="3">
    <source>
        <dbReference type="ARBA" id="ARBA00022490"/>
    </source>
</evidence>
<dbReference type="EMBL" id="JAATJU010017950">
    <property type="protein sequence ID" value="KAH0517047.1"/>
    <property type="molecule type" value="Genomic_DNA"/>
</dbReference>
<keyword evidence="8 16" id="KW-0175">Coiled coil</keyword>
<feature type="coiled-coil region" evidence="16">
    <location>
        <begin position="1398"/>
        <end position="1439"/>
    </location>
</feature>
<evidence type="ECO:0000256" key="10">
    <source>
        <dbReference type="ARBA" id="ARBA00023306"/>
    </source>
</evidence>
<feature type="coiled-coil region" evidence="16">
    <location>
        <begin position="923"/>
        <end position="992"/>
    </location>
</feature>
<feature type="compositionally biased region" description="Basic and acidic residues" evidence="17">
    <location>
        <begin position="2389"/>
        <end position="2398"/>
    </location>
</feature>
<comment type="function">
    <text evidence="11">Involved in cell cycle progression and cytokinesis. During the late steps of cytokinesis, anchors exocyst and SNARE complexes at the midbody, thereby allowing secretory vesicle-mediated abscission.</text>
</comment>
<keyword evidence="3" id="KW-0963">Cytoplasm</keyword>
<dbReference type="Pfam" id="PF14580">
    <property type="entry name" value="LRR_9"/>
    <property type="match status" value="1"/>
</dbReference>
<evidence type="ECO:0000256" key="7">
    <source>
        <dbReference type="ARBA" id="ARBA00022737"/>
    </source>
</evidence>
<feature type="coiled-coil region" evidence="16">
    <location>
        <begin position="1964"/>
        <end position="2184"/>
    </location>
</feature>
<feature type="region of interest" description="Disordered" evidence="17">
    <location>
        <begin position="1853"/>
        <end position="1872"/>
    </location>
</feature>
<dbReference type="SUPFAM" id="SSF52058">
    <property type="entry name" value="L domain-like"/>
    <property type="match status" value="1"/>
</dbReference>
<feature type="coiled-coil region" evidence="16">
    <location>
        <begin position="1477"/>
        <end position="1651"/>
    </location>
</feature>
<evidence type="ECO:0000256" key="15">
    <source>
        <dbReference type="ARBA" id="ARBA00083251"/>
    </source>
</evidence>
<evidence type="ECO:0000313" key="18">
    <source>
        <dbReference type="EMBL" id="KAH0517047.1"/>
    </source>
</evidence>
<dbReference type="InterPro" id="IPR032675">
    <property type="entry name" value="LRR_dom_sf"/>
</dbReference>
<evidence type="ECO:0000256" key="16">
    <source>
        <dbReference type="SAM" id="Coils"/>
    </source>
</evidence>
<dbReference type="PROSITE" id="PS51450">
    <property type="entry name" value="LRR"/>
    <property type="match status" value="4"/>
</dbReference>
<organism evidence="18 19">
    <name type="scientific">Microtus ochrogaster</name>
    <name type="common">Prairie vole</name>
    <dbReference type="NCBI Taxonomy" id="79684"/>
    <lineage>
        <taxon>Eukaryota</taxon>
        <taxon>Metazoa</taxon>
        <taxon>Chordata</taxon>
        <taxon>Craniata</taxon>
        <taxon>Vertebrata</taxon>
        <taxon>Euteleostomi</taxon>
        <taxon>Mammalia</taxon>
        <taxon>Eutheria</taxon>
        <taxon>Euarchontoglires</taxon>
        <taxon>Glires</taxon>
        <taxon>Rodentia</taxon>
        <taxon>Myomorpha</taxon>
        <taxon>Muroidea</taxon>
        <taxon>Cricetidae</taxon>
        <taxon>Arvicolinae</taxon>
        <taxon>Microtus</taxon>
    </lineage>
</organism>
<reference evidence="18" key="1">
    <citation type="submission" date="2020-03" db="EMBL/GenBank/DDBJ databases">
        <title>Studies in the Genomics of Life Span.</title>
        <authorList>
            <person name="Glass D."/>
        </authorList>
    </citation>
    <scope>NUCLEOTIDE SEQUENCE</scope>
    <source>
        <strain evidence="18">LTLLF</strain>
        <tissue evidence="18">Muscle</tissue>
    </source>
</reference>
<evidence type="ECO:0000256" key="11">
    <source>
        <dbReference type="ARBA" id="ARBA00056031"/>
    </source>
</evidence>
<keyword evidence="5" id="KW-0433">Leucine-rich repeat</keyword>
<evidence type="ECO:0000256" key="17">
    <source>
        <dbReference type="SAM" id="MobiDB-lite"/>
    </source>
</evidence>
<keyword evidence="6" id="KW-0132">Cell division</keyword>
<evidence type="ECO:0000256" key="5">
    <source>
        <dbReference type="ARBA" id="ARBA00022614"/>
    </source>
</evidence>
<feature type="compositionally biased region" description="Acidic residues" evidence="17">
    <location>
        <begin position="1254"/>
        <end position="1265"/>
    </location>
</feature>
<dbReference type="Gene3D" id="2.60.40.1930">
    <property type="match status" value="1"/>
</dbReference>
<gene>
    <name evidence="18" type="ORF">LTLLF_122610</name>
</gene>
<protein>
    <recommendedName>
        <fullName evidence="13">Centriolin</fullName>
    </recommendedName>
    <alternativeName>
        <fullName evidence="15">Centrosomal protein 1</fullName>
    </alternativeName>
    <alternativeName>
        <fullName evidence="14">Centrosomal protein of 110 kDa</fullName>
    </alternativeName>
</protein>
<dbReference type="GO" id="GO:0090543">
    <property type="term" value="C:Flemming body"/>
    <property type="evidence" value="ECO:0007669"/>
    <property type="project" value="UniProtKB-SubCell"/>
</dbReference>
<dbReference type="SMART" id="SM00365">
    <property type="entry name" value="LRR_SD22"/>
    <property type="match status" value="3"/>
</dbReference>
<feature type="coiled-coil region" evidence="16">
    <location>
        <begin position="342"/>
        <end position="414"/>
    </location>
</feature>
<evidence type="ECO:0000313" key="19">
    <source>
        <dbReference type="Proteomes" id="UP000710432"/>
    </source>
</evidence>
<dbReference type="FunFam" id="3.80.10.10:FF:000153">
    <property type="entry name" value="centriolin isoform X1"/>
    <property type="match status" value="1"/>
</dbReference>
<dbReference type="PANTHER" id="PTHR46652:SF3">
    <property type="entry name" value="LEUCINE-RICH REPEAT-CONTAINING PROTEIN 9"/>
    <property type="match status" value="1"/>
</dbReference>
<evidence type="ECO:0000256" key="13">
    <source>
        <dbReference type="ARBA" id="ARBA00069005"/>
    </source>
</evidence>
<feature type="coiled-coil region" evidence="16">
    <location>
        <begin position="1036"/>
        <end position="1158"/>
    </location>
</feature>
<dbReference type="GO" id="GO:0005813">
    <property type="term" value="C:centrosome"/>
    <property type="evidence" value="ECO:0007669"/>
    <property type="project" value="UniProtKB-SubCell"/>
</dbReference>
<evidence type="ECO:0000256" key="12">
    <source>
        <dbReference type="ARBA" id="ARBA00063683"/>
    </source>
</evidence>
<evidence type="ECO:0000256" key="2">
    <source>
        <dbReference type="ARBA" id="ARBA00004476"/>
    </source>
</evidence>
<dbReference type="Gene3D" id="1.10.287.1490">
    <property type="match status" value="1"/>
</dbReference>
<dbReference type="PANTHER" id="PTHR46652">
    <property type="entry name" value="LEUCINE-RICH REPEAT AND IQ DOMAIN-CONTAINING PROTEIN 1-RELATED"/>
    <property type="match status" value="1"/>
</dbReference>
<dbReference type="GO" id="GO:0005737">
    <property type="term" value="C:cytoplasm"/>
    <property type="evidence" value="ECO:0007669"/>
    <property type="project" value="UniProtKB-ARBA"/>
</dbReference>
<dbReference type="InterPro" id="IPR001611">
    <property type="entry name" value="Leu-rich_rpt"/>
</dbReference>
<accession>A0A8J6GU77</accession>
<feature type="coiled-coil region" evidence="16">
    <location>
        <begin position="519"/>
        <end position="805"/>
    </location>
</feature>
<evidence type="ECO:0000256" key="14">
    <source>
        <dbReference type="ARBA" id="ARBA00082701"/>
    </source>
</evidence>
<dbReference type="Gene3D" id="3.80.10.10">
    <property type="entry name" value="Ribonuclease Inhibitor"/>
    <property type="match status" value="2"/>
</dbReference>
<keyword evidence="4" id="KW-0597">Phosphoprotein</keyword>
<feature type="compositionally biased region" description="Polar residues" evidence="17">
    <location>
        <begin position="2625"/>
        <end position="2636"/>
    </location>
</feature>
<keyword evidence="9" id="KW-0206">Cytoskeleton</keyword>
<feature type="region of interest" description="Disordered" evidence="17">
    <location>
        <begin position="2382"/>
        <end position="2418"/>
    </location>
</feature>
<evidence type="ECO:0000256" key="4">
    <source>
        <dbReference type="ARBA" id="ARBA00022553"/>
    </source>
</evidence>